<dbReference type="Pfam" id="PF01042">
    <property type="entry name" value="Ribonuc_L-PSP"/>
    <property type="match status" value="1"/>
</dbReference>
<feature type="region of interest" description="Disordered" evidence="2">
    <location>
        <begin position="1"/>
        <end position="20"/>
    </location>
</feature>
<dbReference type="KEGG" id="cbw:RR42_m1060"/>
<evidence type="ECO:0000313" key="3">
    <source>
        <dbReference type="EMBL" id="AJG18467.1"/>
    </source>
</evidence>
<organism evidence="3 4">
    <name type="scientific">Cupriavidus basilensis</name>
    <dbReference type="NCBI Taxonomy" id="68895"/>
    <lineage>
        <taxon>Bacteria</taxon>
        <taxon>Pseudomonadati</taxon>
        <taxon>Pseudomonadota</taxon>
        <taxon>Betaproteobacteria</taxon>
        <taxon>Burkholderiales</taxon>
        <taxon>Burkholderiaceae</taxon>
        <taxon>Cupriavidus</taxon>
    </lineage>
</organism>
<evidence type="ECO:0000256" key="2">
    <source>
        <dbReference type="SAM" id="MobiDB-lite"/>
    </source>
</evidence>
<dbReference type="Gene3D" id="3.30.1330.40">
    <property type="entry name" value="RutC-like"/>
    <property type="match status" value="1"/>
</dbReference>
<keyword evidence="4" id="KW-1185">Reference proteome</keyword>
<evidence type="ECO:0000313" key="4">
    <source>
        <dbReference type="Proteomes" id="UP000031843"/>
    </source>
</evidence>
<protein>
    <submittedName>
        <fullName evidence="3">Bona fide RidA/YjgF/TdcF/RutC subgroup</fullName>
    </submittedName>
</protein>
<dbReference type="InterPro" id="IPR006175">
    <property type="entry name" value="YjgF/YER057c/UK114"/>
</dbReference>
<sequence>MNAPVRQDPPPLARYTASRRAGRHVHVSGMSARTADGCAGVSVAAGGTRVYDIAAQTDCVLGKIERALASEGMGLADCVAMTCYLIDMADYDTFNAAYARHFPAAVPTRTCLAVAALPHPDMRVEITATAWRDEEAA</sequence>
<dbReference type="PANTHER" id="PTHR11803:SF58">
    <property type="entry name" value="PROTEIN HMF1-RELATED"/>
    <property type="match status" value="1"/>
</dbReference>
<dbReference type="PANTHER" id="PTHR11803">
    <property type="entry name" value="2-IMINOBUTANOATE/2-IMINOPROPANOATE DEAMINASE RIDA"/>
    <property type="match status" value="1"/>
</dbReference>
<dbReference type="SUPFAM" id="SSF55298">
    <property type="entry name" value="YjgF-like"/>
    <property type="match status" value="1"/>
</dbReference>
<name>A0A0C4Y0M3_9BURK</name>
<reference evidence="3 4" key="1">
    <citation type="journal article" date="2015" name="Genome Announc.">
        <title>Complete Genome Sequence of Cupriavidus basilensis 4G11, Isolated from the Oak Ridge Field Research Center Site.</title>
        <authorList>
            <person name="Ray J."/>
            <person name="Waters R.J."/>
            <person name="Skerker J.M."/>
            <person name="Kuehl J.V."/>
            <person name="Price M.N."/>
            <person name="Huang J."/>
            <person name="Chakraborty R."/>
            <person name="Arkin A.P."/>
            <person name="Deutschbauer A."/>
        </authorList>
    </citation>
    <scope>NUCLEOTIDE SEQUENCE [LARGE SCALE GENOMIC DNA]</scope>
    <source>
        <strain evidence="3">4G11</strain>
    </source>
</reference>
<dbReference type="GO" id="GO:0019239">
    <property type="term" value="F:deaminase activity"/>
    <property type="evidence" value="ECO:0007669"/>
    <property type="project" value="TreeGrafter"/>
</dbReference>
<evidence type="ECO:0000256" key="1">
    <source>
        <dbReference type="ARBA" id="ARBA00010552"/>
    </source>
</evidence>
<dbReference type="InterPro" id="IPR035959">
    <property type="entry name" value="RutC-like_sf"/>
</dbReference>
<dbReference type="CDD" id="cd00448">
    <property type="entry name" value="YjgF_YER057c_UK114_family"/>
    <property type="match status" value="1"/>
</dbReference>
<proteinExistence type="inferred from homology"/>
<dbReference type="Proteomes" id="UP000031843">
    <property type="component" value="Chromosome main"/>
</dbReference>
<dbReference type="STRING" id="68895.RR42_m1060"/>
<dbReference type="AlphaFoldDB" id="A0A0C4Y0M3"/>
<comment type="similarity">
    <text evidence="1">Belongs to the RutC family.</text>
</comment>
<dbReference type="RefSeq" id="WP_043344632.1">
    <property type="nucleotide sequence ID" value="NZ_CP010536.1"/>
</dbReference>
<dbReference type="EMBL" id="CP010536">
    <property type="protein sequence ID" value="AJG18467.1"/>
    <property type="molecule type" value="Genomic_DNA"/>
</dbReference>
<dbReference type="GO" id="GO:0005829">
    <property type="term" value="C:cytosol"/>
    <property type="evidence" value="ECO:0007669"/>
    <property type="project" value="TreeGrafter"/>
</dbReference>
<accession>A0A0C4Y0M3</accession>
<gene>
    <name evidence="3" type="ORF">RR42_m1060</name>
</gene>
<dbReference type="OrthoDB" id="9808943at2"/>